<protein>
    <submittedName>
        <fullName evidence="1">Uncharacterized protein</fullName>
    </submittedName>
</protein>
<keyword evidence="2" id="KW-1185">Reference proteome</keyword>
<evidence type="ECO:0000313" key="1">
    <source>
        <dbReference type="EMBL" id="KAJ9093501.1"/>
    </source>
</evidence>
<comment type="caution">
    <text evidence="1">The sequence shown here is derived from an EMBL/GenBank/DDBJ whole genome shotgun (WGS) entry which is preliminary data.</text>
</comment>
<dbReference type="EMBL" id="JASBWS010000153">
    <property type="protein sequence ID" value="KAJ9093501.1"/>
    <property type="molecule type" value="Genomic_DNA"/>
</dbReference>
<evidence type="ECO:0000313" key="2">
    <source>
        <dbReference type="Proteomes" id="UP001230649"/>
    </source>
</evidence>
<reference evidence="1" key="1">
    <citation type="submission" date="2023-04" db="EMBL/GenBank/DDBJ databases">
        <title>Draft Genome sequencing of Naganishia species isolated from polar environments using Oxford Nanopore Technology.</title>
        <authorList>
            <person name="Leo P."/>
            <person name="Venkateswaran K."/>
        </authorList>
    </citation>
    <scope>NUCLEOTIDE SEQUENCE</scope>
    <source>
        <strain evidence="1">MNA-CCFEE 5262</strain>
    </source>
</reference>
<proteinExistence type="predicted"/>
<dbReference type="Proteomes" id="UP001230649">
    <property type="component" value="Unassembled WGS sequence"/>
</dbReference>
<accession>A0ACC2V3A5</accession>
<sequence length="159" mass="16934">MSSRSDDCSVPDENDIGSESGNTVESLYSPSEEERIIQAVSKQYTVNDPAALQDLVGIVVDKLSEEGRKVYQSTKARGKRPKVPEPPLMIGGPRHKPAIKPDSPVVVTAPDVSSNGVGSDIEEEACGVWDCILCCPFGNTSSSFPGSTGIALIWKKKVA</sequence>
<organism evidence="1 2">
    <name type="scientific">Naganishia adeliensis</name>
    <dbReference type="NCBI Taxonomy" id="92952"/>
    <lineage>
        <taxon>Eukaryota</taxon>
        <taxon>Fungi</taxon>
        <taxon>Dikarya</taxon>
        <taxon>Basidiomycota</taxon>
        <taxon>Agaricomycotina</taxon>
        <taxon>Tremellomycetes</taxon>
        <taxon>Filobasidiales</taxon>
        <taxon>Filobasidiaceae</taxon>
        <taxon>Naganishia</taxon>
    </lineage>
</organism>
<name>A0ACC2V3A5_9TREE</name>
<gene>
    <name evidence="1" type="ORF">QFC20_007104</name>
</gene>